<keyword evidence="3 5" id="KW-0067">ATP-binding</keyword>
<keyword evidence="7" id="KW-1185">Reference proteome</keyword>
<dbReference type="NCBIfam" id="NF041082">
    <property type="entry name" value="thermosome_alpha"/>
    <property type="match status" value="1"/>
</dbReference>
<dbReference type="GO" id="GO:0032991">
    <property type="term" value="C:protein-containing complex"/>
    <property type="evidence" value="ECO:0007669"/>
    <property type="project" value="UniProtKB-ARBA"/>
</dbReference>
<dbReference type="PANTHER" id="PTHR11353">
    <property type="entry name" value="CHAPERONIN"/>
    <property type="match status" value="1"/>
</dbReference>
<dbReference type="FunFam" id="1.10.560.10:FF:000017">
    <property type="entry name" value="T-complex protein 1 subunit eta"/>
    <property type="match status" value="1"/>
</dbReference>
<dbReference type="InterPro" id="IPR002194">
    <property type="entry name" value="Chaperonin_TCP-1_CS"/>
</dbReference>
<dbReference type="AlphaFoldDB" id="A0A832V3I8"/>
<dbReference type="GO" id="GO:0016887">
    <property type="term" value="F:ATP hydrolysis activity"/>
    <property type="evidence" value="ECO:0007669"/>
    <property type="project" value="InterPro"/>
</dbReference>
<dbReference type="InterPro" id="IPR027410">
    <property type="entry name" value="TCP-1-like_intermed_sf"/>
</dbReference>
<dbReference type="SUPFAM" id="SSF48592">
    <property type="entry name" value="GroEL equatorial domain-like"/>
    <property type="match status" value="1"/>
</dbReference>
<dbReference type="Pfam" id="PF00118">
    <property type="entry name" value="Cpn60_TCP1"/>
    <property type="match status" value="1"/>
</dbReference>
<evidence type="ECO:0000256" key="1">
    <source>
        <dbReference type="ARBA" id="ARBA00008020"/>
    </source>
</evidence>
<dbReference type="EMBL" id="DVAD01000002">
    <property type="protein sequence ID" value="HIJ99249.1"/>
    <property type="molecule type" value="Genomic_DNA"/>
</dbReference>
<gene>
    <name evidence="6" type="ORF">H1011_00285</name>
</gene>
<dbReference type="GO" id="GO:0005524">
    <property type="term" value="F:ATP binding"/>
    <property type="evidence" value="ECO:0007669"/>
    <property type="project" value="UniProtKB-KW"/>
</dbReference>
<dbReference type="NCBIfam" id="NF041083">
    <property type="entry name" value="thermosome_beta"/>
    <property type="match status" value="1"/>
</dbReference>
<comment type="caution">
    <text evidence="6">The sequence shown here is derived from an EMBL/GenBank/DDBJ whole genome shotgun (WGS) entry which is preliminary data.</text>
</comment>
<organism evidence="6 7">
    <name type="scientific">Candidatus Undinarchaeum marinum</name>
    <dbReference type="NCBI Taxonomy" id="2756141"/>
    <lineage>
        <taxon>Archaea</taxon>
        <taxon>Candidatus Undinarchaeota</taxon>
        <taxon>Candidatus Undinarchaeia</taxon>
        <taxon>Candidatus Undinarchaeales</taxon>
        <taxon>Candidatus Undinarchaeaceae</taxon>
        <taxon>Candidatus Undinarchaeum</taxon>
    </lineage>
</organism>
<dbReference type="Gene3D" id="1.10.560.10">
    <property type="entry name" value="GroEL-like equatorial domain"/>
    <property type="match status" value="1"/>
</dbReference>
<evidence type="ECO:0000313" key="7">
    <source>
        <dbReference type="Proteomes" id="UP000604391"/>
    </source>
</evidence>
<comment type="similarity">
    <text evidence="1 5">Belongs to the TCP-1 chaperonin family.</text>
</comment>
<dbReference type="Proteomes" id="UP000604391">
    <property type="component" value="Unassembled WGS sequence"/>
</dbReference>
<dbReference type="PROSITE" id="PS00750">
    <property type="entry name" value="TCP1_1"/>
    <property type="match status" value="1"/>
</dbReference>
<evidence type="ECO:0000256" key="2">
    <source>
        <dbReference type="ARBA" id="ARBA00022741"/>
    </source>
</evidence>
<dbReference type="InterPro" id="IPR012714">
    <property type="entry name" value="Thermosome_arc"/>
</dbReference>
<dbReference type="InterPro" id="IPR027413">
    <property type="entry name" value="GROEL-like_equatorial_sf"/>
</dbReference>
<dbReference type="PRINTS" id="PR00304">
    <property type="entry name" value="TCOMPLEXTCP1"/>
</dbReference>
<dbReference type="SUPFAM" id="SSF52029">
    <property type="entry name" value="GroEL apical domain-like"/>
    <property type="match status" value="1"/>
</dbReference>
<dbReference type="PROSITE" id="PS00751">
    <property type="entry name" value="TCP1_2"/>
    <property type="match status" value="1"/>
</dbReference>
<dbReference type="CDD" id="cd03343">
    <property type="entry name" value="cpn60"/>
    <property type="match status" value="1"/>
</dbReference>
<dbReference type="InterPro" id="IPR027409">
    <property type="entry name" value="GroEL-like_apical_dom_sf"/>
</dbReference>
<dbReference type="GO" id="GO:0051082">
    <property type="term" value="F:unfolded protein binding"/>
    <property type="evidence" value="ECO:0007669"/>
    <property type="project" value="InterPro"/>
</dbReference>
<evidence type="ECO:0000256" key="5">
    <source>
        <dbReference type="RuleBase" id="RU004187"/>
    </source>
</evidence>
<keyword evidence="4 5" id="KW-0143">Chaperone</keyword>
<dbReference type="Gene3D" id="3.30.260.10">
    <property type="entry name" value="TCP-1-like chaperonin intermediate domain"/>
    <property type="match status" value="1"/>
</dbReference>
<dbReference type="NCBIfam" id="TIGR02339">
    <property type="entry name" value="thermosome_arch"/>
    <property type="match status" value="1"/>
</dbReference>
<reference evidence="6 7" key="1">
    <citation type="journal article" name="Nat. Commun.">
        <title>Undinarchaeota illuminate DPANN phylogeny and the impact of gene transfer on archaeal evolution.</title>
        <authorList>
            <person name="Dombrowski N."/>
            <person name="Williams T.A."/>
            <person name="Sun J."/>
            <person name="Woodcroft B.J."/>
            <person name="Lee J.H."/>
            <person name="Minh B.Q."/>
            <person name="Rinke C."/>
            <person name="Spang A."/>
        </authorList>
    </citation>
    <scope>NUCLEOTIDE SEQUENCE [LARGE SCALE GENOMIC DNA]</scope>
    <source>
        <strain evidence="6">MAG_bin17</strain>
    </source>
</reference>
<dbReference type="InterPro" id="IPR017998">
    <property type="entry name" value="Chaperone_TCP-1"/>
</dbReference>
<dbReference type="InterPro" id="IPR002423">
    <property type="entry name" value="Cpn60/GroEL/TCP-1"/>
</dbReference>
<dbReference type="InterPro" id="IPR053374">
    <property type="entry name" value="TCP-1_chaperonin"/>
</dbReference>
<dbReference type="Gene3D" id="3.50.7.10">
    <property type="entry name" value="GroEL"/>
    <property type="match status" value="1"/>
</dbReference>
<dbReference type="GO" id="GO:0140662">
    <property type="term" value="F:ATP-dependent protein folding chaperone"/>
    <property type="evidence" value="ECO:0007669"/>
    <property type="project" value="InterPro"/>
</dbReference>
<evidence type="ECO:0000256" key="4">
    <source>
        <dbReference type="ARBA" id="ARBA00023186"/>
    </source>
</evidence>
<evidence type="ECO:0000313" key="6">
    <source>
        <dbReference type="EMBL" id="HIJ99249.1"/>
    </source>
</evidence>
<keyword evidence="2 5" id="KW-0547">Nucleotide-binding</keyword>
<sequence>MTQMTGQPVIVLSENSRRTLGRDAQRMNIMAGRIVAEAVRTTLGPKGMDKMLVDSLGDIVITNDGATLLGEMDIQHPAAKMLVEVSKAQEDEVGDGTTTAVIIAGELLKKAEDLLDQNIHPTVIVQGYRKANDIAQEFLASAGEDVSPDDTEILEKVAMTAMTGKSAERARENLAKLAVKAVTLVADEVNGSLSVDLDNIKIEKKSGGSIDDSELIMGLLIDKERVHPGMPQTVSDAKIALVDVAIEVKETETDAEIRITDPNQLQAFLSQEEGMLRDMTDKVKASGAKVLFCQKGIDDMAQHFLAKEGIFAVRRVKKSDMEKLSRATGASIISNLDDLDMESLGNAGSVEERKISGDSMVFVTDCKSPKAVSLLVRGGTDHVVDEVKRALDDAIGGVSATIETGKVVAGGGAIEIEISKIVRKAAEKVSGREQLAINAFADALEIVPRTLAENAGLDPIDKMTELRAAHDKKDHESYGLDVFLGKVIDMQKEGVIEPLKIKTQAIKSASEAAEMIIRIDDVISAKELGKGGAPAMPPEMGGMPGMM</sequence>
<evidence type="ECO:0000256" key="3">
    <source>
        <dbReference type="ARBA" id="ARBA00022840"/>
    </source>
</evidence>
<dbReference type="GO" id="GO:0005737">
    <property type="term" value="C:cytoplasm"/>
    <property type="evidence" value="ECO:0007669"/>
    <property type="project" value="UniProtKB-ARBA"/>
</dbReference>
<dbReference type="SUPFAM" id="SSF54849">
    <property type="entry name" value="GroEL-intermediate domain like"/>
    <property type="match status" value="1"/>
</dbReference>
<accession>A0A832V3I8</accession>
<protein>
    <submittedName>
        <fullName evidence="6">TCP-1/cpn60 chaperonin family protein</fullName>
    </submittedName>
</protein>
<dbReference type="PROSITE" id="PS00995">
    <property type="entry name" value="TCP1_3"/>
    <property type="match status" value="1"/>
</dbReference>
<proteinExistence type="inferred from homology"/>
<name>A0A832V3I8_9ARCH</name>
<dbReference type="InterPro" id="IPR054827">
    <property type="entry name" value="thermosome_alpha"/>
</dbReference>